<evidence type="ECO:0000313" key="1">
    <source>
        <dbReference type="EMBL" id="PTN00700.1"/>
    </source>
</evidence>
<dbReference type="AlphaFoldDB" id="A0A2T5BNZ8"/>
<reference evidence="1 2" key="1">
    <citation type="submission" date="2018-04" db="EMBL/GenBank/DDBJ databases">
        <title>Genomic Encyclopedia of Archaeal and Bacterial Type Strains, Phase II (KMG-II): from individual species to whole genera.</title>
        <authorList>
            <person name="Goeker M."/>
        </authorList>
    </citation>
    <scope>NUCLEOTIDE SEQUENCE [LARGE SCALE GENOMIC DNA]</scope>
    <source>
        <strain evidence="1 2">DSM 18064</strain>
    </source>
</reference>
<proteinExistence type="predicted"/>
<name>A0A2T5BNZ8_9RHOB</name>
<organism evidence="1 2">
    <name type="scientific">Rhodovulum imhoffii</name>
    <dbReference type="NCBI Taxonomy" id="365340"/>
    <lineage>
        <taxon>Bacteria</taxon>
        <taxon>Pseudomonadati</taxon>
        <taxon>Pseudomonadota</taxon>
        <taxon>Alphaproteobacteria</taxon>
        <taxon>Rhodobacterales</taxon>
        <taxon>Paracoccaceae</taxon>
        <taxon>Rhodovulum</taxon>
    </lineage>
</organism>
<dbReference type="Proteomes" id="UP000243859">
    <property type="component" value="Unassembled WGS sequence"/>
</dbReference>
<protein>
    <submittedName>
        <fullName evidence="1">Uncharacterized protein</fullName>
    </submittedName>
</protein>
<dbReference type="EMBL" id="QAAA01000025">
    <property type="protein sequence ID" value="PTN00700.1"/>
    <property type="molecule type" value="Genomic_DNA"/>
</dbReference>
<sequence>MPGLTQEIADNLERFKRDLDEHDNKTLVDRYYYSTSGPVLDNGQQAALRRSVSDYLDVSVRDVVLVGSAKLGFTLRPKPNRPALSHFGDESDIDVAIISSPLFLRYWQETFSHWVDVGDWDQAGKFREYLFRGWLRPDKLPRDADFPLSKQWFDFFRSLQASGEFGGYKIAAGIYLNEHFWEEYVGSALSECRLYVKELT</sequence>
<keyword evidence="2" id="KW-1185">Reference proteome</keyword>
<accession>A0A2T5BNZ8</accession>
<evidence type="ECO:0000313" key="2">
    <source>
        <dbReference type="Proteomes" id="UP000243859"/>
    </source>
</evidence>
<comment type="caution">
    <text evidence="1">The sequence shown here is derived from an EMBL/GenBank/DDBJ whole genome shotgun (WGS) entry which is preliminary data.</text>
</comment>
<gene>
    <name evidence="1" type="ORF">C8N32_12519</name>
</gene>